<dbReference type="EMBL" id="FR695864">
    <property type="protein sequence ID" value="CBX26765.1"/>
    <property type="molecule type" value="Genomic_DNA"/>
</dbReference>
<evidence type="ECO:0000313" key="3">
    <source>
        <dbReference type="EMBL" id="CBX26765.1"/>
    </source>
</evidence>
<dbReference type="InterPro" id="IPR018247">
    <property type="entry name" value="EF_Hand_1_Ca_BS"/>
</dbReference>
<dbReference type="InterPro" id="IPR011992">
    <property type="entry name" value="EF-hand-dom_pair"/>
</dbReference>
<reference evidence="3" key="1">
    <citation type="journal article" date="2011" name="Environ. Microbiol.">
        <title>Genomic insights into the metabolic potential of the polycyclic aromatic hydrocarbon degrading sulfate-reducing Deltaproteobacterium N47.</title>
        <authorList>
            <person name="Bergmann F."/>
            <person name="Selesi D."/>
            <person name="Weinmaier T."/>
            <person name="Tischler P."/>
            <person name="Rattei T."/>
            <person name="Meckenstock R.U."/>
        </authorList>
    </citation>
    <scope>NUCLEOTIDE SEQUENCE</scope>
</reference>
<protein>
    <recommendedName>
        <fullName evidence="2">EF-hand domain-containing protein</fullName>
    </recommendedName>
</protein>
<dbReference type="SMART" id="SM00054">
    <property type="entry name" value="EFh"/>
    <property type="match status" value="2"/>
</dbReference>
<feature type="region of interest" description="Disordered" evidence="1">
    <location>
        <begin position="73"/>
        <end position="112"/>
    </location>
</feature>
<dbReference type="AlphaFoldDB" id="E1Y871"/>
<gene>
    <name evidence="3" type="ORF">N47_A07940</name>
</gene>
<evidence type="ECO:0000256" key="1">
    <source>
        <dbReference type="SAM" id="MobiDB-lite"/>
    </source>
</evidence>
<dbReference type="GO" id="GO:0005509">
    <property type="term" value="F:calcium ion binding"/>
    <property type="evidence" value="ECO:0007669"/>
    <property type="project" value="InterPro"/>
</dbReference>
<feature type="domain" description="EF-hand" evidence="2">
    <location>
        <begin position="58"/>
        <end position="93"/>
    </location>
</feature>
<name>E1Y871_9BACT</name>
<dbReference type="SUPFAM" id="SSF47473">
    <property type="entry name" value="EF-hand"/>
    <property type="match status" value="1"/>
</dbReference>
<dbReference type="Pfam" id="PF13499">
    <property type="entry name" value="EF-hand_7"/>
    <property type="match status" value="1"/>
</dbReference>
<proteinExistence type="predicted"/>
<sequence>MSNSISSVGNNSYVSLLNTQAMQQRNDDLFSKLDSNSDSGIDKTEFSDFAKKLSENTGSSLNVDDVFSTYDADSDGTLSSDELKTFMKDNPPPPPPQMQKAMSAYGTDQSSDPMSTLLDLLTNLSASNGSASSGDTGSLSAYLSKLIENLSSGASSSLIDVTT</sequence>
<organism evidence="3">
    <name type="scientific">uncultured Desulfobacterium sp</name>
    <dbReference type="NCBI Taxonomy" id="201089"/>
    <lineage>
        <taxon>Bacteria</taxon>
        <taxon>Pseudomonadati</taxon>
        <taxon>Thermodesulfobacteriota</taxon>
        <taxon>Desulfobacteria</taxon>
        <taxon>Desulfobacterales</taxon>
        <taxon>Desulfobacteriaceae</taxon>
        <taxon>Desulfobacterium</taxon>
        <taxon>environmental samples</taxon>
    </lineage>
</organism>
<accession>E1Y871</accession>
<evidence type="ECO:0000259" key="2">
    <source>
        <dbReference type="PROSITE" id="PS50222"/>
    </source>
</evidence>
<dbReference type="PROSITE" id="PS50222">
    <property type="entry name" value="EF_HAND_2"/>
    <property type="match status" value="2"/>
</dbReference>
<dbReference type="PROSITE" id="PS00018">
    <property type="entry name" value="EF_HAND_1"/>
    <property type="match status" value="1"/>
</dbReference>
<dbReference type="InterPro" id="IPR002048">
    <property type="entry name" value="EF_hand_dom"/>
</dbReference>
<dbReference type="Gene3D" id="1.10.238.10">
    <property type="entry name" value="EF-hand"/>
    <property type="match status" value="1"/>
</dbReference>
<feature type="domain" description="EF-hand" evidence="2">
    <location>
        <begin position="21"/>
        <end position="56"/>
    </location>
</feature>